<dbReference type="EMBL" id="CAJJDP010000141">
    <property type="protein sequence ID" value="CAD8207122.1"/>
    <property type="molecule type" value="Genomic_DNA"/>
</dbReference>
<name>A0A8S1Y596_PAROT</name>
<dbReference type="AlphaFoldDB" id="A0A8S1Y596"/>
<comment type="caution">
    <text evidence="1">The sequence shown here is derived from an EMBL/GenBank/DDBJ whole genome shotgun (WGS) entry which is preliminary data.</text>
</comment>
<evidence type="ECO:0000313" key="2">
    <source>
        <dbReference type="Proteomes" id="UP000683925"/>
    </source>
</evidence>
<organism evidence="1 2">
    <name type="scientific">Paramecium octaurelia</name>
    <dbReference type="NCBI Taxonomy" id="43137"/>
    <lineage>
        <taxon>Eukaryota</taxon>
        <taxon>Sar</taxon>
        <taxon>Alveolata</taxon>
        <taxon>Ciliophora</taxon>
        <taxon>Intramacronucleata</taxon>
        <taxon>Oligohymenophorea</taxon>
        <taxon>Peniculida</taxon>
        <taxon>Parameciidae</taxon>
        <taxon>Paramecium</taxon>
    </lineage>
</organism>
<evidence type="ECO:0000313" key="1">
    <source>
        <dbReference type="EMBL" id="CAD8207122.1"/>
    </source>
</evidence>
<keyword evidence="2" id="KW-1185">Reference proteome</keyword>
<dbReference type="Proteomes" id="UP000683925">
    <property type="component" value="Unassembled WGS sequence"/>
</dbReference>
<proteinExistence type="predicted"/>
<sequence length="39" mass="4728">MRKITFLLIRLQQSTYQLLLLDSCQMIKISSHQRNYLET</sequence>
<reference evidence="1" key="1">
    <citation type="submission" date="2021-01" db="EMBL/GenBank/DDBJ databases">
        <authorList>
            <consortium name="Genoscope - CEA"/>
            <person name="William W."/>
        </authorList>
    </citation>
    <scope>NUCLEOTIDE SEQUENCE</scope>
</reference>
<gene>
    <name evidence="1" type="ORF">POCTA_138.1.T1400045</name>
</gene>
<accession>A0A8S1Y596</accession>
<protein>
    <submittedName>
        <fullName evidence="1">Uncharacterized protein</fullName>
    </submittedName>
</protein>